<dbReference type="EMBL" id="JBHSLC010000017">
    <property type="protein sequence ID" value="MFC5355617.1"/>
    <property type="molecule type" value="Genomic_DNA"/>
</dbReference>
<evidence type="ECO:0000256" key="1">
    <source>
        <dbReference type="ARBA" id="ARBA00022676"/>
    </source>
</evidence>
<keyword evidence="1" id="KW-0328">Glycosyltransferase</keyword>
<evidence type="ECO:0000313" key="5">
    <source>
        <dbReference type="EMBL" id="MFC5355617.1"/>
    </source>
</evidence>
<protein>
    <submittedName>
        <fullName evidence="5">Glycosyltransferase family 61 protein</fullName>
    </submittedName>
</protein>
<dbReference type="PANTHER" id="PTHR20961">
    <property type="entry name" value="GLYCOSYLTRANSFERASE"/>
    <property type="match status" value="1"/>
</dbReference>
<dbReference type="Pfam" id="PF04577">
    <property type="entry name" value="Glyco_transf_61"/>
    <property type="match status" value="1"/>
</dbReference>
<accession>A0ABW0G3H1</accession>
<dbReference type="InterPro" id="IPR049625">
    <property type="entry name" value="Glyco_transf_61_cat"/>
</dbReference>
<dbReference type="RefSeq" id="WP_376995249.1">
    <property type="nucleotide sequence ID" value="NZ_JBHSLC010000017.1"/>
</dbReference>
<evidence type="ECO:0000256" key="3">
    <source>
        <dbReference type="ARBA" id="ARBA00023180"/>
    </source>
</evidence>
<reference evidence="6" key="1">
    <citation type="journal article" date="2019" name="Int. J. Syst. Evol. Microbiol.">
        <title>The Global Catalogue of Microorganisms (GCM) 10K type strain sequencing project: providing services to taxonomists for standard genome sequencing and annotation.</title>
        <authorList>
            <consortium name="The Broad Institute Genomics Platform"/>
            <consortium name="The Broad Institute Genome Sequencing Center for Infectious Disease"/>
            <person name="Wu L."/>
            <person name="Ma J."/>
        </authorList>
    </citation>
    <scope>NUCLEOTIDE SEQUENCE [LARGE SCALE GENOMIC DNA]</scope>
    <source>
        <strain evidence="6">CCUG 58760</strain>
    </source>
</reference>
<evidence type="ECO:0000259" key="4">
    <source>
        <dbReference type="Pfam" id="PF04577"/>
    </source>
</evidence>
<name>A0ABW0G3H1_9PROT</name>
<organism evidence="5 6">
    <name type="scientific">Azospirillum himalayense</name>
    <dbReference type="NCBI Taxonomy" id="654847"/>
    <lineage>
        <taxon>Bacteria</taxon>
        <taxon>Pseudomonadati</taxon>
        <taxon>Pseudomonadota</taxon>
        <taxon>Alphaproteobacteria</taxon>
        <taxon>Rhodospirillales</taxon>
        <taxon>Azospirillaceae</taxon>
        <taxon>Azospirillum</taxon>
    </lineage>
</organism>
<gene>
    <name evidence="5" type="ORF">ACFPMG_11420</name>
</gene>
<keyword evidence="3" id="KW-0325">Glycoprotein</keyword>
<evidence type="ECO:0000313" key="6">
    <source>
        <dbReference type="Proteomes" id="UP001596166"/>
    </source>
</evidence>
<dbReference type="InterPro" id="IPR007657">
    <property type="entry name" value="Glycosyltransferase_61"/>
</dbReference>
<keyword evidence="2" id="KW-0808">Transferase</keyword>
<sequence length="600" mass="66118">MLSLDDIQFLKALTSNDAGYVKDYFIKEVSATVQDDGADLVLNAYMAFLGRTVIRNGFSVLAIDPSDTRPFEVMIAGSNPAHNFYGVVPAPHRPNASLLLDRLQRERRSDCALYRMSLSEALGAKLLRPADLIVFTNIHDPATAYGDLRTVSQSVARPLARVVLHGAHDAVTSLVDRLSDEDASPEWEFLHSAADGGTMRFVSLRIKASSEPMDRGAVGTRLELVGFDALGDPVDAAELTRHEDRYAEILPAGSIPNTASEASQDASDAKRPHLHYDAFRCAHFRGARLIGHSGVLDRNGRLFSGSLCAQKEMVREGHYWEIPYIAPHKDGGYHVNVAAVGQHCYRKALLLTQAWEENYQHWLFEILPQVTAAWQAGVDTVIVSSDIRRYQRRALELLGFSGDRVVTHDLTHTMYCDSLLAGSFTAFNMGWVHPEAFAVYDRLVEATRETATIESPELVYISRSDAEWKRRLLNEAELIERLSRLGFVAINPGALDFDNEVQVLSKAKIIVGAVGAGMSNMVFAPPGIDVIAIQSPSFGMTSRFFPMVASIRSQRWHSIMSVALNPTANDVAVGQNDNINIIVDIDAVAAKVEKLLENMA</sequence>
<feature type="domain" description="Glycosyltransferase 61 catalytic" evidence="4">
    <location>
        <begin position="359"/>
        <end position="531"/>
    </location>
</feature>
<comment type="caution">
    <text evidence="5">The sequence shown here is derived from an EMBL/GenBank/DDBJ whole genome shotgun (WGS) entry which is preliminary data.</text>
</comment>
<dbReference type="Proteomes" id="UP001596166">
    <property type="component" value="Unassembled WGS sequence"/>
</dbReference>
<evidence type="ECO:0000256" key="2">
    <source>
        <dbReference type="ARBA" id="ARBA00022679"/>
    </source>
</evidence>
<keyword evidence="6" id="KW-1185">Reference proteome</keyword>
<proteinExistence type="predicted"/>